<dbReference type="AlphaFoldDB" id="A0AAU8RRR7"/>
<dbReference type="GO" id="GO:0016788">
    <property type="term" value="F:hydrolase activity, acting on ester bonds"/>
    <property type="evidence" value="ECO:0007669"/>
    <property type="project" value="InterPro"/>
</dbReference>
<gene>
    <name evidence="6" type="ORF">N805_02965</name>
</gene>
<evidence type="ECO:0000259" key="5">
    <source>
        <dbReference type="Pfam" id="PF24827"/>
    </source>
</evidence>
<dbReference type="InterPro" id="IPR043795">
    <property type="entry name" value="N-alpha-Ac-DABA-like"/>
</dbReference>
<reference evidence="6 7" key="1">
    <citation type="submission" date="2015-02" db="EMBL/GenBank/DDBJ databases">
        <title>Complete Genome Sequencing of Pseudomonas putida S13.1.2.</title>
        <authorList>
            <person name="Chong T.M."/>
            <person name="Chan K.G."/>
            <person name="Dessaux Y."/>
        </authorList>
    </citation>
    <scope>NUCLEOTIDE SEQUENCE [LARGE SCALE GENOMIC DNA]</scope>
    <source>
        <strain evidence="6 7">S13.1.2</strain>
    </source>
</reference>
<dbReference type="GO" id="GO:0016811">
    <property type="term" value="F:hydrolase activity, acting on carbon-nitrogen (but not peptide) bonds, in linear amides"/>
    <property type="evidence" value="ECO:0007669"/>
    <property type="project" value="InterPro"/>
</dbReference>
<dbReference type="Gene3D" id="3.40.630.10">
    <property type="entry name" value="Zn peptidases"/>
    <property type="match status" value="1"/>
</dbReference>
<evidence type="ECO:0000256" key="4">
    <source>
        <dbReference type="ARBA" id="ARBA00022833"/>
    </source>
</evidence>
<dbReference type="CDD" id="cd06252">
    <property type="entry name" value="M14_ASTE_ASPA-like"/>
    <property type="match status" value="1"/>
</dbReference>
<dbReference type="Proteomes" id="UP000033260">
    <property type="component" value="Chromosome"/>
</dbReference>
<feature type="domain" description="Succinylglutamate desuccinylase/Aspartoacylase catalytic" evidence="5">
    <location>
        <begin position="48"/>
        <end position="239"/>
    </location>
</feature>
<dbReference type="EMBL" id="CP010979">
    <property type="protein sequence ID" value="AJQ46238.1"/>
    <property type="molecule type" value="Genomic_DNA"/>
</dbReference>
<keyword evidence="4" id="KW-0862">Zinc</keyword>
<organism evidence="6 7">
    <name type="scientific">Pseudomonas putida S13.1.2</name>
    <dbReference type="NCBI Taxonomy" id="1384061"/>
    <lineage>
        <taxon>Bacteria</taxon>
        <taxon>Pseudomonadati</taxon>
        <taxon>Pseudomonadota</taxon>
        <taxon>Gammaproteobacteria</taxon>
        <taxon>Pseudomonadales</taxon>
        <taxon>Pseudomonadaceae</taxon>
        <taxon>Pseudomonas</taxon>
    </lineage>
</organism>
<dbReference type="InterPro" id="IPR053138">
    <property type="entry name" value="N-alpha-Ac-DABA_deacetylase"/>
</dbReference>
<keyword evidence="3" id="KW-0378">Hydrolase</keyword>
<dbReference type="SUPFAM" id="SSF53187">
    <property type="entry name" value="Zn-dependent exopeptidases"/>
    <property type="match status" value="1"/>
</dbReference>
<dbReference type="Pfam" id="PF24827">
    <property type="entry name" value="AstE_AspA_cat"/>
    <property type="match status" value="1"/>
</dbReference>
<dbReference type="InterPro" id="IPR055438">
    <property type="entry name" value="AstE_AspA_cat"/>
</dbReference>
<dbReference type="PIRSF" id="PIRSF039012">
    <property type="entry name" value="ASP"/>
    <property type="match status" value="1"/>
</dbReference>
<proteinExistence type="predicted"/>
<evidence type="ECO:0000256" key="3">
    <source>
        <dbReference type="ARBA" id="ARBA00022801"/>
    </source>
</evidence>
<keyword evidence="2" id="KW-0479">Metal-binding</keyword>
<dbReference type="PANTHER" id="PTHR37326:SF1">
    <property type="entry name" value="BLL3975 PROTEIN"/>
    <property type="match status" value="1"/>
</dbReference>
<comment type="cofactor">
    <cofactor evidence="1">
        <name>Zn(2+)</name>
        <dbReference type="ChEBI" id="CHEBI:29105"/>
    </cofactor>
</comment>
<evidence type="ECO:0000313" key="7">
    <source>
        <dbReference type="Proteomes" id="UP000033260"/>
    </source>
</evidence>
<evidence type="ECO:0000313" key="6">
    <source>
        <dbReference type="EMBL" id="AJQ46238.1"/>
    </source>
</evidence>
<evidence type="ECO:0000256" key="1">
    <source>
        <dbReference type="ARBA" id="ARBA00001947"/>
    </source>
</evidence>
<evidence type="ECO:0000256" key="2">
    <source>
        <dbReference type="ARBA" id="ARBA00022723"/>
    </source>
</evidence>
<protein>
    <recommendedName>
        <fullName evidence="5">Succinylglutamate desuccinylase/Aspartoacylase catalytic domain-containing protein</fullName>
    </recommendedName>
</protein>
<sequence>MQERSMIQENVNFEASGVQFGSLRVPHSVNRSAYGHIAIPIAVIKNGDGPTVLLTGGVHGDEYEGPVALSKLVRRINVADVSGRIIVIPALNYPAFLAATRVSPIDGINLNRTFPGKRDGTVTEMIAHYVTSRLLPISDYLFDFHAGGSSLQYLPGVLAPFAHQERDPERAAQLLNAFAPKRIYYYDSDSALSGEDRVLGNYAKKADVAFLCGEFGGGSSVNLEGLQTVEQGLLGYLREVGVLRSELVSNGETCGAQSFSLDGQGLMAFSPKTGFFEPAFQLGETIQPGGMAGAIYDLDNPWEDPVIVNFERGGVAVCIRTYSMVQPGDCLGHLAIPIS</sequence>
<name>A0AAU8RRR7_PSEPU</name>
<accession>A0AAU8RRR7</accession>
<dbReference type="PANTHER" id="PTHR37326">
    <property type="entry name" value="BLL3975 PROTEIN"/>
    <property type="match status" value="1"/>
</dbReference>
<dbReference type="GO" id="GO:0046872">
    <property type="term" value="F:metal ion binding"/>
    <property type="evidence" value="ECO:0007669"/>
    <property type="project" value="UniProtKB-KW"/>
</dbReference>